<dbReference type="PANTHER" id="PTHR21579:SF20">
    <property type="entry name" value="PROTEIN TINCAR"/>
    <property type="match status" value="1"/>
</dbReference>
<evidence type="ECO:0000313" key="3">
    <source>
        <dbReference type="EMBL" id="KAK2703641.1"/>
    </source>
</evidence>
<evidence type="ECO:0000256" key="1">
    <source>
        <dbReference type="SAM" id="MobiDB-lite"/>
    </source>
</evidence>
<protein>
    <recommendedName>
        <fullName evidence="5">Protein tincar</fullName>
    </recommendedName>
</protein>
<comment type="caution">
    <text evidence="3">The sequence shown here is derived from an EMBL/GenBank/DDBJ whole genome shotgun (WGS) entry which is preliminary data.</text>
</comment>
<evidence type="ECO:0000256" key="2">
    <source>
        <dbReference type="SAM" id="Phobius"/>
    </source>
</evidence>
<reference evidence="3" key="1">
    <citation type="submission" date="2023-07" db="EMBL/GenBank/DDBJ databases">
        <title>Chromosome-level genome assembly of Artemia franciscana.</title>
        <authorList>
            <person name="Jo E."/>
        </authorList>
    </citation>
    <scope>NUCLEOTIDE SEQUENCE</scope>
    <source>
        <tissue evidence="3">Whole body</tissue>
    </source>
</reference>
<feature type="transmembrane region" description="Helical" evidence="2">
    <location>
        <begin position="60"/>
        <end position="80"/>
    </location>
</feature>
<organism evidence="3 4">
    <name type="scientific">Artemia franciscana</name>
    <name type="common">Brine shrimp</name>
    <name type="synonym">Artemia sanfranciscana</name>
    <dbReference type="NCBI Taxonomy" id="6661"/>
    <lineage>
        <taxon>Eukaryota</taxon>
        <taxon>Metazoa</taxon>
        <taxon>Ecdysozoa</taxon>
        <taxon>Arthropoda</taxon>
        <taxon>Crustacea</taxon>
        <taxon>Branchiopoda</taxon>
        <taxon>Anostraca</taxon>
        <taxon>Artemiidae</taxon>
        <taxon>Artemia</taxon>
    </lineage>
</organism>
<feature type="transmembrane region" description="Helical" evidence="2">
    <location>
        <begin position="200"/>
        <end position="221"/>
    </location>
</feature>
<keyword evidence="2" id="KW-0812">Transmembrane</keyword>
<keyword evidence="2" id="KW-1133">Transmembrane helix</keyword>
<accession>A0AA88HA01</accession>
<dbReference type="EMBL" id="JAVRJZ010000081">
    <property type="protein sequence ID" value="KAK2703641.1"/>
    <property type="molecule type" value="Genomic_DNA"/>
</dbReference>
<sequence>MDRKKEKCFKLHLNSAGSFWYGIFGFLLQAYVVFRCGRAFLKYSELDWLGGVPNTEVNTYVGLVGGAAVILPFFLVSAFLKVGNLANDGYQLGQDLSTCSTSPGILGQNGGVIGSLWRHGPPTSGMLHVVSAFACLLAKTIMDARMLRDGLLDRDRLWLTDLSPLVNVSSPSNNSDTYMGFIRPLSLEEFTTWPAPSIEFINFLISLIWFSVKAVHVYWAMSKPLGIIFSVHLIANIVHGVVCHCGIVILYRIHVMFTGSHPISGIRNEPFLLDSWTTLMLYVMTIVVVQGSQSILAMYGLQRLSAYVGQIRRKHLIRLALPRSSLWSYFPQIAASCVLLAMAACEGPLLYDLTKLYRSSKDLTILIAVGVMICHAFLWFSLWLVLSACRHWSFRLRVGVAKHALYSAPAVRLAVDLELAQAGQKPYAQGKTEFNPMVVLMRGRAVNVNDPEVQKMIMNLVERQKLRKVSPSQEQVYWPRSTRSPKESPVSEVPSLSKNKKHKVTFDDSVVESETRALLSPNEEWHRDVVAEDGEYALLRKLPLVTLPEEPEMKCDTPLVQSRNEGPITSTPVSHVEVHSQSTMAPPISKLCDITDSGCEDSASTGSPPSSTSNGSSGYVSRHSDVIDESAMKHSYSYTQPTVPITESYDLPPPPPHLYETSPTTQLPPPPVPPHQIIEESEDPATNAPPPIPPHGSGAAYNVQNQDNYQIARQSGENIYGVRNTEKQIYTQKLAKNFENPYGVRQISGVYDSQTNCNVRQENPYGQKQGFSYHIVDSSYSVQPQKSFYTKPLDSSSGRADIPPPVPKHGEHRVHIQGDLSVGVNHFQTFPHQRVTPAPVVRFNDTIAVSPRGSFYKNREPIHRGRKDVIPYNGLNAPALLENRLEQVPMKTFAPRK</sequence>
<evidence type="ECO:0000313" key="4">
    <source>
        <dbReference type="Proteomes" id="UP001187531"/>
    </source>
</evidence>
<dbReference type="AlphaFoldDB" id="A0AA88HA01"/>
<feature type="transmembrane region" description="Helical" evidence="2">
    <location>
        <begin position="329"/>
        <end position="351"/>
    </location>
</feature>
<dbReference type="Proteomes" id="UP001187531">
    <property type="component" value="Unassembled WGS sequence"/>
</dbReference>
<feature type="transmembrane region" description="Helical" evidence="2">
    <location>
        <begin position="227"/>
        <end position="251"/>
    </location>
</feature>
<dbReference type="InterPro" id="IPR053291">
    <property type="entry name" value="Ommatidial_diff-associated"/>
</dbReference>
<gene>
    <name evidence="3" type="ORF">QYM36_017939</name>
</gene>
<feature type="compositionally biased region" description="Low complexity" evidence="1">
    <location>
        <begin position="602"/>
        <end position="618"/>
    </location>
</feature>
<feature type="transmembrane region" description="Helical" evidence="2">
    <location>
        <begin position="20"/>
        <end position="40"/>
    </location>
</feature>
<feature type="region of interest" description="Disordered" evidence="1">
    <location>
        <begin position="589"/>
        <end position="621"/>
    </location>
</feature>
<dbReference type="PANTHER" id="PTHR21579">
    <property type="entry name" value="PROTEIN TINCAR"/>
    <property type="match status" value="1"/>
</dbReference>
<keyword evidence="2" id="KW-0472">Membrane</keyword>
<evidence type="ECO:0008006" key="5">
    <source>
        <dbReference type="Google" id="ProtNLM"/>
    </source>
</evidence>
<name>A0AA88HA01_ARTSF</name>
<feature type="region of interest" description="Disordered" evidence="1">
    <location>
        <begin position="643"/>
        <end position="701"/>
    </location>
</feature>
<feature type="compositionally biased region" description="Low complexity" evidence="1">
    <location>
        <begin position="487"/>
        <end position="497"/>
    </location>
</feature>
<feature type="region of interest" description="Disordered" evidence="1">
    <location>
        <begin position="472"/>
        <end position="502"/>
    </location>
</feature>
<proteinExistence type="predicted"/>
<feature type="transmembrane region" description="Helical" evidence="2">
    <location>
        <begin position="363"/>
        <end position="386"/>
    </location>
</feature>
<keyword evidence="4" id="KW-1185">Reference proteome</keyword>